<feature type="transmembrane region" description="Helical" evidence="10">
    <location>
        <begin position="572"/>
        <end position="589"/>
    </location>
</feature>
<evidence type="ECO:0000256" key="3">
    <source>
        <dbReference type="ARBA" id="ARBA00022989"/>
    </source>
</evidence>
<dbReference type="InterPro" id="IPR011701">
    <property type="entry name" value="MFS"/>
</dbReference>
<feature type="transmembrane region" description="Helical" evidence="10">
    <location>
        <begin position="546"/>
        <end position="565"/>
    </location>
</feature>
<keyword evidence="8" id="KW-0539">Nucleus</keyword>
<feature type="transmembrane region" description="Helical" evidence="10">
    <location>
        <begin position="769"/>
        <end position="793"/>
    </location>
</feature>
<evidence type="ECO:0000256" key="6">
    <source>
        <dbReference type="ARBA" id="ARBA00023136"/>
    </source>
</evidence>
<name>A0A0D2BMU4_9EURO</name>
<feature type="domain" description="Major facilitator superfamily (MFS) profile" evidence="12">
    <location>
        <begin position="505"/>
        <end position="979"/>
    </location>
</feature>
<dbReference type="GO" id="GO:0008270">
    <property type="term" value="F:zinc ion binding"/>
    <property type="evidence" value="ECO:0007669"/>
    <property type="project" value="InterPro"/>
</dbReference>
<feature type="transmembrane region" description="Helical" evidence="10">
    <location>
        <begin position="858"/>
        <end position="877"/>
    </location>
</feature>
<gene>
    <name evidence="13" type="ORF">PV06_08626</name>
</gene>
<keyword evidence="2 10" id="KW-0812">Transmembrane</keyword>
<evidence type="ECO:0000256" key="2">
    <source>
        <dbReference type="ARBA" id="ARBA00022692"/>
    </source>
</evidence>
<feature type="transmembrane region" description="Helical" evidence="10">
    <location>
        <begin position="813"/>
        <end position="837"/>
    </location>
</feature>
<dbReference type="Pfam" id="PF07690">
    <property type="entry name" value="MFS_1"/>
    <property type="match status" value="1"/>
</dbReference>
<sequence>MGRLGGPVLRGKTGCLCCRRRRKKCDEGKPSCNACRRNFLICVWPGCAYTTVTATSSSAPDNNGTDRARWSSATKDDTGGCGQHAGAEAVDMALLQLSPGDGIDDPILTSLPPDSRILLEHYYHRTADVMSPLPKASNPYVTQLLPISCSNDLILQTLLVLSGVHYEEDVSRACQAATWAHYGRLMKSLKTELTRHVTCAESTVVPLLIATMMLSFIENARLDSQNAMNTHLKASRQLLLTALELPGSVLDDVTRGFLIETYAYTIILSDLSISARHNNMHMLGHAVILLRSTRALSESITYGFPIDLFQLIPEVSVLVKSCERELELSGAISKDTTSAISKLRGTIRSWKSHSTSSNTIITAKIYQQALLLYLDCADSTDAQIYDTMSDLEYAASIQKAFEILGLLLECLPTSAPISTILCWPLAIFGSAAISPAHQAIIRERFIHLHKTSGLRHVKETLRMLELLWSSLAQVKHATNGTLVLYPQPTDDPDDPLNWSCMRKSVNFGIVTYYSLIVFAILAINPVVWQDYNALYGISYAQLNYTFAAQCIGMAFGCIFFIPFALKYGRKPVYIASTFVVFLTAVWQACLRDLPNMIAANLVSGLFGAVGDTLVQMTVADVFFLHQRGTMNAIYVLFINIGSLLAPVAAGYSAHSQGWPWIFWWCSILLAINLLLFIFCYEETKYMIVLGAEPQGSFETKKTTDDTISMQKNMEQPTEVVNAKTATISDTQTSTDRPHLSPKSYWQRIIHVSQSPGSFKTFLRHTYQPFFILATFPAATYTALQYGTLLSWYSVIAVTQTEYFAAPPYNFSTVGIGLLSLPPFIGCLFGAVYSGPFSDWSIQWFSKRNNNIYEPEMRLYIAILPVLAGPAGLFLYGYSLSNGAPWIIPCIGYGVYGFSQASMFGLSLTYLVDCYEGIIGDALVGVAFIRNGFAAGMTFATAPLVTNLVPMIIWGKKLRAHSARSYAIYADQQSDPRGRI</sequence>
<dbReference type="InterPro" id="IPR036864">
    <property type="entry name" value="Zn2-C6_fun-type_DNA-bd_sf"/>
</dbReference>
<keyword evidence="5" id="KW-0238">DNA-binding</keyword>
<feature type="transmembrane region" description="Helical" evidence="10">
    <location>
        <begin position="631"/>
        <end position="649"/>
    </location>
</feature>
<dbReference type="Pfam" id="PF00172">
    <property type="entry name" value="Zn_clus"/>
    <property type="match status" value="1"/>
</dbReference>
<evidence type="ECO:0000259" key="11">
    <source>
        <dbReference type="PROSITE" id="PS50048"/>
    </source>
</evidence>
<dbReference type="PROSITE" id="PS00463">
    <property type="entry name" value="ZN2_CY6_FUNGAL_1"/>
    <property type="match status" value="1"/>
</dbReference>
<evidence type="ECO:0000256" key="7">
    <source>
        <dbReference type="ARBA" id="ARBA00023163"/>
    </source>
</evidence>
<feature type="domain" description="Zn(2)-C6 fungal-type" evidence="11">
    <location>
        <begin position="14"/>
        <end position="44"/>
    </location>
</feature>
<keyword evidence="3 10" id="KW-1133">Transmembrane helix</keyword>
<evidence type="ECO:0000313" key="13">
    <source>
        <dbReference type="EMBL" id="KIW38787.1"/>
    </source>
</evidence>
<evidence type="ECO:0000256" key="8">
    <source>
        <dbReference type="ARBA" id="ARBA00023242"/>
    </source>
</evidence>
<dbReference type="GO" id="GO:0003677">
    <property type="term" value="F:DNA binding"/>
    <property type="evidence" value="ECO:0007669"/>
    <property type="project" value="UniProtKB-KW"/>
</dbReference>
<feature type="compositionally biased region" description="Basic and acidic residues" evidence="9">
    <location>
        <begin position="64"/>
        <end position="78"/>
    </location>
</feature>
<dbReference type="VEuPathDB" id="FungiDB:PV06_08626"/>
<keyword evidence="6 10" id="KW-0472">Membrane</keyword>
<evidence type="ECO:0000256" key="4">
    <source>
        <dbReference type="ARBA" id="ARBA00023015"/>
    </source>
</evidence>
<dbReference type="SUPFAM" id="SSF103473">
    <property type="entry name" value="MFS general substrate transporter"/>
    <property type="match status" value="1"/>
</dbReference>
<dbReference type="Gene3D" id="4.10.240.10">
    <property type="entry name" value="Zn(2)-C6 fungal-type DNA-binding domain"/>
    <property type="match status" value="1"/>
</dbReference>
<feature type="transmembrane region" description="Helical" evidence="10">
    <location>
        <begin position="661"/>
        <end position="680"/>
    </location>
</feature>
<comment type="subcellular location">
    <subcellularLocation>
        <location evidence="1">Membrane</location>
        <topology evidence="1">Multi-pass membrane protein</topology>
    </subcellularLocation>
</comment>
<reference evidence="13 14" key="1">
    <citation type="submission" date="2015-01" db="EMBL/GenBank/DDBJ databases">
        <title>The Genome Sequence of Exophiala oligosperma CBS72588.</title>
        <authorList>
            <consortium name="The Broad Institute Genomics Platform"/>
            <person name="Cuomo C."/>
            <person name="de Hoog S."/>
            <person name="Gorbushina A."/>
            <person name="Stielow B."/>
            <person name="Teixiera M."/>
            <person name="Abouelleil A."/>
            <person name="Chapman S.B."/>
            <person name="Priest M."/>
            <person name="Young S.K."/>
            <person name="Wortman J."/>
            <person name="Nusbaum C."/>
            <person name="Birren B."/>
        </authorList>
    </citation>
    <scope>NUCLEOTIDE SEQUENCE [LARGE SCALE GENOMIC DNA]</scope>
    <source>
        <strain evidence="13 14">CBS 72588</strain>
    </source>
</reference>
<dbReference type="PROSITE" id="PS50850">
    <property type="entry name" value="MFS"/>
    <property type="match status" value="1"/>
</dbReference>
<feature type="region of interest" description="Disordered" evidence="9">
    <location>
        <begin position="55"/>
        <end position="83"/>
    </location>
</feature>
<dbReference type="InterPro" id="IPR020846">
    <property type="entry name" value="MFS_dom"/>
</dbReference>
<feature type="transmembrane region" description="Helical" evidence="10">
    <location>
        <begin position="601"/>
        <end position="624"/>
    </location>
</feature>
<dbReference type="Proteomes" id="UP000053342">
    <property type="component" value="Unassembled WGS sequence"/>
</dbReference>
<dbReference type="OrthoDB" id="5215911at2759"/>
<dbReference type="GO" id="GO:0022857">
    <property type="term" value="F:transmembrane transporter activity"/>
    <property type="evidence" value="ECO:0007669"/>
    <property type="project" value="InterPro"/>
</dbReference>
<evidence type="ECO:0000256" key="5">
    <source>
        <dbReference type="ARBA" id="ARBA00023125"/>
    </source>
</evidence>
<dbReference type="AlphaFoldDB" id="A0A0D2BMU4"/>
<dbReference type="HOGENOM" id="CLU_303838_0_0_1"/>
<dbReference type="InterPro" id="IPR036259">
    <property type="entry name" value="MFS_trans_sf"/>
</dbReference>
<dbReference type="RefSeq" id="XP_016259003.1">
    <property type="nucleotide sequence ID" value="XM_016409981.1"/>
</dbReference>
<protein>
    <recommendedName>
        <fullName evidence="15">Zn(2)-C6 fungal-type domain-containing protein</fullName>
    </recommendedName>
</protein>
<dbReference type="PROSITE" id="PS50048">
    <property type="entry name" value="ZN2_CY6_FUNGAL_2"/>
    <property type="match status" value="1"/>
</dbReference>
<dbReference type="EMBL" id="KN847340">
    <property type="protein sequence ID" value="KIW38787.1"/>
    <property type="molecule type" value="Genomic_DNA"/>
</dbReference>
<dbReference type="Pfam" id="PF11951">
    <property type="entry name" value="Fungal_trans_2"/>
    <property type="match status" value="1"/>
</dbReference>
<keyword evidence="7" id="KW-0804">Transcription</keyword>
<organism evidence="13 14">
    <name type="scientific">Exophiala oligosperma</name>
    <dbReference type="NCBI Taxonomy" id="215243"/>
    <lineage>
        <taxon>Eukaryota</taxon>
        <taxon>Fungi</taxon>
        <taxon>Dikarya</taxon>
        <taxon>Ascomycota</taxon>
        <taxon>Pezizomycotina</taxon>
        <taxon>Eurotiomycetes</taxon>
        <taxon>Chaetothyriomycetidae</taxon>
        <taxon>Chaetothyriales</taxon>
        <taxon>Herpotrichiellaceae</taxon>
        <taxon>Exophiala</taxon>
    </lineage>
</organism>
<dbReference type="GeneID" id="27360700"/>
<keyword evidence="14" id="KW-1185">Reference proteome</keyword>
<proteinExistence type="predicted"/>
<evidence type="ECO:0008006" key="15">
    <source>
        <dbReference type="Google" id="ProtNLM"/>
    </source>
</evidence>
<dbReference type="SMART" id="SM00066">
    <property type="entry name" value="GAL4"/>
    <property type="match status" value="1"/>
</dbReference>
<feature type="transmembrane region" description="Helical" evidence="10">
    <location>
        <begin position="505"/>
        <end position="526"/>
    </location>
</feature>
<evidence type="ECO:0000256" key="9">
    <source>
        <dbReference type="SAM" id="MobiDB-lite"/>
    </source>
</evidence>
<evidence type="ECO:0000256" key="1">
    <source>
        <dbReference type="ARBA" id="ARBA00004141"/>
    </source>
</evidence>
<dbReference type="CDD" id="cd00067">
    <property type="entry name" value="GAL4"/>
    <property type="match status" value="1"/>
</dbReference>
<accession>A0A0D2BMU4</accession>
<dbReference type="Gene3D" id="1.20.1250.20">
    <property type="entry name" value="MFS general substrate transporter like domains"/>
    <property type="match status" value="1"/>
</dbReference>
<evidence type="ECO:0000313" key="14">
    <source>
        <dbReference type="Proteomes" id="UP000053342"/>
    </source>
</evidence>
<keyword evidence="4" id="KW-0805">Transcription regulation</keyword>
<evidence type="ECO:0000256" key="10">
    <source>
        <dbReference type="SAM" id="Phobius"/>
    </source>
</evidence>
<dbReference type="InterPro" id="IPR001138">
    <property type="entry name" value="Zn2Cys6_DnaBD"/>
</dbReference>
<dbReference type="InterPro" id="IPR021858">
    <property type="entry name" value="Fun_TF"/>
</dbReference>
<evidence type="ECO:0000259" key="12">
    <source>
        <dbReference type="PROSITE" id="PS50850"/>
    </source>
</evidence>
<dbReference type="GO" id="GO:0005886">
    <property type="term" value="C:plasma membrane"/>
    <property type="evidence" value="ECO:0007669"/>
    <property type="project" value="TreeGrafter"/>
</dbReference>
<dbReference type="PANTHER" id="PTHR23502:SF50">
    <property type="entry name" value="TRANSPORTER, PUTATIVE (AFU_ORTHOLOGUE AFUA_5G00430)-RELATED"/>
    <property type="match status" value="1"/>
</dbReference>
<feature type="transmembrane region" description="Helical" evidence="10">
    <location>
        <begin position="932"/>
        <end position="953"/>
    </location>
</feature>
<dbReference type="PANTHER" id="PTHR23502">
    <property type="entry name" value="MAJOR FACILITATOR SUPERFAMILY"/>
    <property type="match status" value="1"/>
</dbReference>
<dbReference type="STRING" id="215243.A0A0D2BMU4"/>
<dbReference type="SUPFAM" id="SSF57701">
    <property type="entry name" value="Zn2/Cys6 DNA-binding domain"/>
    <property type="match status" value="1"/>
</dbReference>
<dbReference type="GO" id="GO:0000981">
    <property type="term" value="F:DNA-binding transcription factor activity, RNA polymerase II-specific"/>
    <property type="evidence" value="ECO:0007669"/>
    <property type="project" value="InterPro"/>
</dbReference>